<evidence type="ECO:0000313" key="4">
    <source>
        <dbReference type="WBParaSite" id="ACRNAN_scaffold176.g16287.t1"/>
    </source>
</evidence>
<dbReference type="Proteomes" id="UP000887540">
    <property type="component" value="Unplaced"/>
</dbReference>
<organism evidence="3 4">
    <name type="scientific">Acrobeloides nanus</name>
    <dbReference type="NCBI Taxonomy" id="290746"/>
    <lineage>
        <taxon>Eukaryota</taxon>
        <taxon>Metazoa</taxon>
        <taxon>Ecdysozoa</taxon>
        <taxon>Nematoda</taxon>
        <taxon>Chromadorea</taxon>
        <taxon>Rhabditida</taxon>
        <taxon>Tylenchina</taxon>
        <taxon>Cephalobomorpha</taxon>
        <taxon>Cephaloboidea</taxon>
        <taxon>Cephalobidae</taxon>
        <taxon>Acrobeloides</taxon>
    </lineage>
</organism>
<proteinExistence type="inferred from homology"/>
<dbReference type="PANTHER" id="PTHR31489:SF2">
    <property type="entry name" value="PROTEIN LIN-52 HOMOLOG"/>
    <property type="match status" value="1"/>
</dbReference>
<protein>
    <submittedName>
        <fullName evidence="4">Uncharacterized protein</fullName>
    </submittedName>
</protein>
<comment type="similarity">
    <text evidence="1">Belongs to the lin-52 family.</text>
</comment>
<evidence type="ECO:0000313" key="3">
    <source>
        <dbReference type="Proteomes" id="UP000887540"/>
    </source>
</evidence>
<name>A0A914D1Y4_9BILA</name>
<reference evidence="4" key="1">
    <citation type="submission" date="2022-11" db="UniProtKB">
        <authorList>
            <consortium name="WormBaseParasite"/>
        </authorList>
    </citation>
    <scope>IDENTIFICATION</scope>
</reference>
<dbReference type="AlphaFoldDB" id="A0A914D1Y4"/>
<dbReference type="WBParaSite" id="ACRNAN_scaffold176.g16287.t1">
    <property type="protein sequence ID" value="ACRNAN_scaffold176.g16287.t1"/>
    <property type="gene ID" value="ACRNAN_scaffold176.g16287"/>
</dbReference>
<dbReference type="PANTHER" id="PTHR31489">
    <property type="entry name" value="LIN52 FAMILY MEMBER"/>
    <property type="match status" value="1"/>
</dbReference>
<feature type="region of interest" description="Disordered" evidence="2">
    <location>
        <begin position="1"/>
        <end position="25"/>
    </location>
</feature>
<dbReference type="GO" id="GO:0006355">
    <property type="term" value="P:regulation of DNA-templated transcription"/>
    <property type="evidence" value="ECO:0007669"/>
    <property type="project" value="InterPro"/>
</dbReference>
<dbReference type="Pfam" id="PF10044">
    <property type="entry name" value="LIN52"/>
    <property type="match status" value="1"/>
</dbReference>
<sequence length="123" mass="13783">MSIQNDNQAKDSSTPAQSQPTPNQNFVCSEQVDLSASDAFKDPLPGAWDLHRETTPLVPLAKPANRFRTELDPDDVKLVNELGQLTPDNLMEYVKNLQNNAFALGQEEARQFARAKFLKILEE</sequence>
<keyword evidence="3" id="KW-1185">Reference proteome</keyword>
<evidence type="ECO:0000256" key="1">
    <source>
        <dbReference type="ARBA" id="ARBA00005456"/>
    </source>
</evidence>
<evidence type="ECO:0000256" key="2">
    <source>
        <dbReference type="SAM" id="MobiDB-lite"/>
    </source>
</evidence>
<dbReference type="InterPro" id="IPR018737">
    <property type="entry name" value="DREAM_LIN52"/>
</dbReference>
<accession>A0A914D1Y4</accession>
<dbReference type="GO" id="GO:0070176">
    <property type="term" value="C:DRM complex"/>
    <property type="evidence" value="ECO:0007669"/>
    <property type="project" value="InterPro"/>
</dbReference>